<reference evidence="2 3" key="1">
    <citation type="submission" date="2016-10" db="EMBL/GenBank/DDBJ databases">
        <authorList>
            <person name="de Groot N.N."/>
        </authorList>
    </citation>
    <scope>NUCLEOTIDE SEQUENCE [LARGE SCALE GENOMIC DNA]</scope>
    <source>
        <strain evidence="2 3">DSM 19547</strain>
    </source>
</reference>
<sequence>MSAPGDHQDGQDGTILHASCVAFNGRGVLITGASGSGKSALALHLLALGGTLVSDDRVRLARAAGSVHASAPDAITGMIEARGVGLLRAPAAQATLTLAVDLDAEESQRLPPRREIDLLGYSLPLLRRVSAPHFAPAIVLFLRHGRTVPGPQ</sequence>
<dbReference type="InterPro" id="IPR011104">
    <property type="entry name" value="Hpr_kin/Pase_C"/>
</dbReference>
<dbReference type="AlphaFoldDB" id="A0A1I5KBT2"/>
<dbReference type="InterPro" id="IPR027417">
    <property type="entry name" value="P-loop_NTPase"/>
</dbReference>
<dbReference type="Pfam" id="PF07475">
    <property type="entry name" value="Hpr_kinase_C"/>
    <property type="match status" value="1"/>
</dbReference>
<accession>A0A1I5KBT2</accession>
<dbReference type="GO" id="GO:0000155">
    <property type="term" value="F:phosphorelay sensor kinase activity"/>
    <property type="evidence" value="ECO:0007669"/>
    <property type="project" value="InterPro"/>
</dbReference>
<evidence type="ECO:0000313" key="3">
    <source>
        <dbReference type="Proteomes" id="UP000199356"/>
    </source>
</evidence>
<dbReference type="SUPFAM" id="SSF53795">
    <property type="entry name" value="PEP carboxykinase-like"/>
    <property type="match status" value="1"/>
</dbReference>
<proteinExistence type="predicted"/>
<protein>
    <submittedName>
        <fullName evidence="2">Hpr(Ser) kinase/phosphatase</fullName>
    </submittedName>
</protein>
<dbReference type="GO" id="GO:0006109">
    <property type="term" value="P:regulation of carbohydrate metabolic process"/>
    <property type="evidence" value="ECO:0007669"/>
    <property type="project" value="InterPro"/>
</dbReference>
<feature type="domain" description="HPr kinase/phosphorylase C-terminal" evidence="1">
    <location>
        <begin position="14"/>
        <end position="88"/>
    </location>
</feature>
<dbReference type="OrthoDB" id="8326226at2"/>
<dbReference type="GO" id="GO:0005524">
    <property type="term" value="F:ATP binding"/>
    <property type="evidence" value="ECO:0007669"/>
    <property type="project" value="InterPro"/>
</dbReference>
<name>A0A1I5KBT2_9RHOB</name>
<dbReference type="STRING" id="441119.SAMN04488047_10110"/>
<keyword evidence="3" id="KW-1185">Reference proteome</keyword>
<dbReference type="Gene3D" id="3.40.50.300">
    <property type="entry name" value="P-loop containing nucleotide triphosphate hydrolases"/>
    <property type="match status" value="1"/>
</dbReference>
<evidence type="ECO:0000259" key="1">
    <source>
        <dbReference type="Pfam" id="PF07475"/>
    </source>
</evidence>
<gene>
    <name evidence="2" type="ORF">SAMN04488047_10110</name>
</gene>
<dbReference type="EMBL" id="FOXA01000001">
    <property type="protein sequence ID" value="SFO82438.1"/>
    <property type="molecule type" value="Genomic_DNA"/>
</dbReference>
<keyword evidence="2" id="KW-0808">Transferase</keyword>
<evidence type="ECO:0000313" key="2">
    <source>
        <dbReference type="EMBL" id="SFO82438.1"/>
    </source>
</evidence>
<organism evidence="2 3">
    <name type="scientific">Tranquillimonas alkanivorans</name>
    <dbReference type="NCBI Taxonomy" id="441119"/>
    <lineage>
        <taxon>Bacteria</taxon>
        <taxon>Pseudomonadati</taxon>
        <taxon>Pseudomonadota</taxon>
        <taxon>Alphaproteobacteria</taxon>
        <taxon>Rhodobacterales</taxon>
        <taxon>Roseobacteraceae</taxon>
        <taxon>Tranquillimonas</taxon>
    </lineage>
</organism>
<dbReference type="Proteomes" id="UP000199356">
    <property type="component" value="Unassembled WGS sequence"/>
</dbReference>
<keyword evidence="2" id="KW-0418">Kinase</keyword>